<sequence>SQQPAIIQATQSHPSSENLATASASNFPTTSRDALAKQQIELDKKAAELDRREQNLNNIRRYIFIFLGITNNFPPLPSFCPVKPCFVQDFNVDIPQPFQLIVRIHFYIWISFSLLMLLNVCGAISYFIVEHSTVSGSTFGISIFYFVLCIPLSYIFWFRPVYNAFKNDSSIYFFIYFIIFFLHNCILVVWCVGIPASGGVGFISGIATTNRSLGVGIFMVIIGVLFGVLGAIGFLLIVKVLHCYRHMDASFQKAQAELASGVLSNRGVQEAATAVASSAFSGQSSYNRY</sequence>
<dbReference type="EMBL" id="AMQM01005486">
    <property type="status" value="NOT_ANNOTATED_CDS"/>
    <property type="molecule type" value="Genomic_DNA"/>
</dbReference>
<dbReference type="Pfam" id="PF04144">
    <property type="entry name" value="SCAMP"/>
    <property type="match status" value="1"/>
</dbReference>
<evidence type="ECO:0000256" key="6">
    <source>
        <dbReference type="SAM" id="MobiDB-lite"/>
    </source>
</evidence>
<dbReference type="EMBL" id="AMQM01005485">
    <property type="status" value="NOT_ANNOTATED_CDS"/>
    <property type="molecule type" value="Genomic_DNA"/>
</dbReference>
<dbReference type="InParanoid" id="T1G500"/>
<evidence type="ECO:0000256" key="4">
    <source>
        <dbReference type="ARBA" id="ARBA00023136"/>
    </source>
</evidence>
<dbReference type="GO" id="GO:0006887">
    <property type="term" value="P:exocytosis"/>
    <property type="evidence" value="ECO:0000318"/>
    <property type="project" value="GO_Central"/>
</dbReference>
<dbReference type="KEGG" id="hro:HELRODRAFT_83069"/>
<reference evidence="8" key="3">
    <citation type="submission" date="2015-06" db="UniProtKB">
        <authorList>
            <consortium name="EnsemblMetazoa"/>
        </authorList>
    </citation>
    <scope>IDENTIFICATION</scope>
</reference>
<dbReference type="Proteomes" id="UP000015101">
    <property type="component" value="Unassembled WGS sequence"/>
</dbReference>
<keyword evidence="5" id="KW-0813">Transport</keyword>
<feature type="transmembrane region" description="Helical" evidence="5">
    <location>
        <begin position="106"/>
        <end position="129"/>
    </location>
</feature>
<keyword evidence="4 5" id="KW-0472">Membrane</keyword>
<gene>
    <name evidence="8" type="primary">20216148</name>
    <name evidence="7" type="ORF">HELRODRAFT_83069</name>
</gene>
<feature type="transmembrane region" description="Helical" evidence="5">
    <location>
        <begin position="216"/>
        <end position="238"/>
    </location>
</feature>
<dbReference type="HOGENOM" id="CLU_066546_0_0_1"/>
<dbReference type="GeneID" id="20216148"/>
<dbReference type="OrthoDB" id="242866at2759"/>
<dbReference type="EMBL" id="AMQM01005487">
    <property type="status" value="NOT_ANNOTATED_CDS"/>
    <property type="molecule type" value="Genomic_DNA"/>
</dbReference>
<dbReference type="PANTHER" id="PTHR10687:SF2">
    <property type="entry name" value="SECRETORY CARRIER-ASSOCIATED MEMBRANE PROTEIN"/>
    <property type="match status" value="1"/>
</dbReference>
<proteinExistence type="inferred from homology"/>
<keyword evidence="2 5" id="KW-0812">Transmembrane</keyword>
<evidence type="ECO:0000313" key="9">
    <source>
        <dbReference type="Proteomes" id="UP000015101"/>
    </source>
</evidence>
<dbReference type="EMBL" id="KB096945">
    <property type="protein sequence ID" value="ESO00503.1"/>
    <property type="molecule type" value="Genomic_DNA"/>
</dbReference>
<feature type="region of interest" description="Disordered" evidence="6">
    <location>
        <begin position="1"/>
        <end position="27"/>
    </location>
</feature>
<dbReference type="CTD" id="20216148"/>
<protein>
    <recommendedName>
        <fullName evidence="5">Secretory carrier-associated membrane protein</fullName>
        <shortName evidence="5">Secretory carrier membrane protein</shortName>
    </recommendedName>
</protein>
<accession>T1G500</accession>
<feature type="transmembrane region" description="Helical" evidence="5">
    <location>
        <begin position="141"/>
        <end position="159"/>
    </location>
</feature>
<dbReference type="AlphaFoldDB" id="T1G500"/>
<dbReference type="OMA" id="EPVDQYN"/>
<dbReference type="PANTHER" id="PTHR10687">
    <property type="entry name" value="SECRETORY CARRIER-ASSOCIATED MEMBRANE PROTEIN SCAMP"/>
    <property type="match status" value="1"/>
</dbReference>
<feature type="transmembrane region" description="Helical" evidence="5">
    <location>
        <begin position="171"/>
        <end position="196"/>
    </location>
</feature>
<evidence type="ECO:0000256" key="5">
    <source>
        <dbReference type="RuleBase" id="RU363122"/>
    </source>
</evidence>
<dbReference type="GO" id="GO:0032588">
    <property type="term" value="C:trans-Golgi network membrane"/>
    <property type="evidence" value="ECO:0000318"/>
    <property type="project" value="GO_Central"/>
</dbReference>
<reference evidence="7 9" key="2">
    <citation type="journal article" date="2013" name="Nature">
        <title>Insights into bilaterian evolution from three spiralian genomes.</title>
        <authorList>
            <person name="Simakov O."/>
            <person name="Marletaz F."/>
            <person name="Cho S.J."/>
            <person name="Edsinger-Gonzales E."/>
            <person name="Havlak P."/>
            <person name="Hellsten U."/>
            <person name="Kuo D.H."/>
            <person name="Larsson T."/>
            <person name="Lv J."/>
            <person name="Arendt D."/>
            <person name="Savage R."/>
            <person name="Osoegawa K."/>
            <person name="de Jong P."/>
            <person name="Grimwood J."/>
            <person name="Chapman J.A."/>
            <person name="Shapiro H."/>
            <person name="Aerts A."/>
            <person name="Otillar R.P."/>
            <person name="Terry A.Y."/>
            <person name="Boore J.L."/>
            <person name="Grigoriev I.V."/>
            <person name="Lindberg D.R."/>
            <person name="Seaver E.C."/>
            <person name="Weisblat D.A."/>
            <person name="Putnam N.H."/>
            <person name="Rokhsar D.S."/>
        </authorList>
    </citation>
    <scope>NUCLEOTIDE SEQUENCE</scope>
</reference>
<evidence type="ECO:0000256" key="2">
    <source>
        <dbReference type="ARBA" id="ARBA00022692"/>
    </source>
</evidence>
<name>T1G500_HELRO</name>
<dbReference type="eggNOG" id="KOG3088">
    <property type="taxonomic scope" value="Eukaryota"/>
</dbReference>
<comment type="subcellular location">
    <subcellularLocation>
        <location evidence="1 5">Membrane</location>
        <topology evidence="1 5">Multi-pass membrane protein</topology>
    </subcellularLocation>
</comment>
<keyword evidence="9" id="KW-1185">Reference proteome</keyword>
<reference evidence="9" key="1">
    <citation type="submission" date="2012-12" db="EMBL/GenBank/DDBJ databases">
        <authorList>
            <person name="Hellsten U."/>
            <person name="Grimwood J."/>
            <person name="Chapman J.A."/>
            <person name="Shapiro H."/>
            <person name="Aerts A."/>
            <person name="Otillar R.P."/>
            <person name="Terry A.Y."/>
            <person name="Boore J.L."/>
            <person name="Simakov O."/>
            <person name="Marletaz F."/>
            <person name="Cho S.-J."/>
            <person name="Edsinger-Gonzales E."/>
            <person name="Havlak P."/>
            <person name="Kuo D.-H."/>
            <person name="Larsson T."/>
            <person name="Lv J."/>
            <person name="Arendt D."/>
            <person name="Savage R."/>
            <person name="Osoegawa K."/>
            <person name="de Jong P."/>
            <person name="Lindberg D.R."/>
            <person name="Seaver E.C."/>
            <person name="Weisblat D.A."/>
            <person name="Putnam N.H."/>
            <person name="Grigoriev I.V."/>
            <person name="Rokhsar D.S."/>
        </authorList>
    </citation>
    <scope>NUCLEOTIDE SEQUENCE</scope>
</reference>
<dbReference type="InterPro" id="IPR007273">
    <property type="entry name" value="SCAMP"/>
</dbReference>
<comment type="similarity">
    <text evidence="5">Belongs to the SCAMP family.</text>
</comment>
<organism evidence="8 9">
    <name type="scientific">Helobdella robusta</name>
    <name type="common">Californian leech</name>
    <dbReference type="NCBI Taxonomy" id="6412"/>
    <lineage>
        <taxon>Eukaryota</taxon>
        <taxon>Metazoa</taxon>
        <taxon>Spiralia</taxon>
        <taxon>Lophotrochozoa</taxon>
        <taxon>Annelida</taxon>
        <taxon>Clitellata</taxon>
        <taxon>Hirudinea</taxon>
        <taxon>Rhynchobdellida</taxon>
        <taxon>Glossiphoniidae</taxon>
        <taxon>Helobdella</taxon>
    </lineage>
</organism>
<evidence type="ECO:0000256" key="3">
    <source>
        <dbReference type="ARBA" id="ARBA00022989"/>
    </source>
</evidence>
<evidence type="ECO:0000256" key="1">
    <source>
        <dbReference type="ARBA" id="ARBA00004141"/>
    </source>
</evidence>
<dbReference type="EnsemblMetazoa" id="HelroT83069">
    <property type="protein sequence ID" value="HelroP83069"/>
    <property type="gene ID" value="HelroG83069"/>
</dbReference>
<dbReference type="RefSeq" id="XP_009021553.1">
    <property type="nucleotide sequence ID" value="XM_009023305.1"/>
</dbReference>
<evidence type="ECO:0000313" key="7">
    <source>
        <dbReference type="EMBL" id="ESO00503.1"/>
    </source>
</evidence>
<keyword evidence="3 5" id="KW-1133">Transmembrane helix</keyword>
<dbReference type="GO" id="GO:0015031">
    <property type="term" value="P:protein transport"/>
    <property type="evidence" value="ECO:0007669"/>
    <property type="project" value="InterPro"/>
</dbReference>
<evidence type="ECO:0000313" key="8">
    <source>
        <dbReference type="EnsemblMetazoa" id="HelroP83069"/>
    </source>
</evidence>
<dbReference type="GO" id="GO:0055038">
    <property type="term" value="C:recycling endosome membrane"/>
    <property type="evidence" value="ECO:0000318"/>
    <property type="project" value="GO_Central"/>
</dbReference>